<feature type="signal peptide" evidence="2">
    <location>
        <begin position="1"/>
        <end position="22"/>
    </location>
</feature>
<accession>A0AA39IA34</accession>
<name>A0AA39IA34_9BILA</name>
<dbReference type="EMBL" id="JAUCMV010000002">
    <property type="protein sequence ID" value="KAK0419504.1"/>
    <property type="molecule type" value="Genomic_DNA"/>
</dbReference>
<feature type="region of interest" description="Disordered" evidence="1">
    <location>
        <begin position="56"/>
        <end position="126"/>
    </location>
</feature>
<evidence type="ECO:0000256" key="2">
    <source>
        <dbReference type="SAM" id="SignalP"/>
    </source>
</evidence>
<sequence>MRCLGLLLLLFAVLDYHHGVNALDTSSGPDSNGPSKDHWKRASDWIRKRLIRSADVPGTETISTDDKGNKDQVPSSAQADSVGEPPKHVDRIPDNSCMTTISIDYENDKNKGPSEPNRVVDPPTHGDRLTTIAMEDGKATVDEPITCPFDEKKTDQETERVDYKKEYGNDGIINMYVDDDDFYDDGADYINVQDEHYDKRADVEVDDILRDVIDNVIDDNSEGDNYQLVDHGNLHDDTDGHIAVNQDHQHRVVISDDSIDF</sequence>
<organism evidence="3 4">
    <name type="scientific">Steinernema hermaphroditum</name>
    <dbReference type="NCBI Taxonomy" id="289476"/>
    <lineage>
        <taxon>Eukaryota</taxon>
        <taxon>Metazoa</taxon>
        <taxon>Ecdysozoa</taxon>
        <taxon>Nematoda</taxon>
        <taxon>Chromadorea</taxon>
        <taxon>Rhabditida</taxon>
        <taxon>Tylenchina</taxon>
        <taxon>Panagrolaimomorpha</taxon>
        <taxon>Strongyloidoidea</taxon>
        <taxon>Steinernematidae</taxon>
        <taxon>Steinernema</taxon>
    </lineage>
</organism>
<reference evidence="3" key="1">
    <citation type="submission" date="2023-06" db="EMBL/GenBank/DDBJ databases">
        <title>Genomic analysis of the entomopathogenic nematode Steinernema hermaphroditum.</title>
        <authorList>
            <person name="Schwarz E.M."/>
            <person name="Heppert J.K."/>
            <person name="Baniya A."/>
            <person name="Schwartz H.T."/>
            <person name="Tan C.-H."/>
            <person name="Antoshechkin I."/>
            <person name="Sternberg P.W."/>
            <person name="Goodrich-Blair H."/>
            <person name="Dillman A.R."/>
        </authorList>
    </citation>
    <scope>NUCLEOTIDE SEQUENCE</scope>
    <source>
        <strain evidence="3">PS9179</strain>
        <tissue evidence="3">Whole animal</tissue>
    </source>
</reference>
<protein>
    <submittedName>
        <fullName evidence="3">Uncharacterized protein</fullName>
    </submittedName>
</protein>
<proteinExistence type="predicted"/>
<evidence type="ECO:0000256" key="1">
    <source>
        <dbReference type="SAM" id="MobiDB-lite"/>
    </source>
</evidence>
<feature type="chain" id="PRO_5041322308" evidence="2">
    <location>
        <begin position="23"/>
        <end position="261"/>
    </location>
</feature>
<keyword evidence="2" id="KW-0732">Signal</keyword>
<evidence type="ECO:0000313" key="4">
    <source>
        <dbReference type="Proteomes" id="UP001175271"/>
    </source>
</evidence>
<comment type="caution">
    <text evidence="3">The sequence shown here is derived from an EMBL/GenBank/DDBJ whole genome shotgun (WGS) entry which is preliminary data.</text>
</comment>
<dbReference type="AlphaFoldDB" id="A0AA39IA34"/>
<evidence type="ECO:0000313" key="3">
    <source>
        <dbReference type="EMBL" id="KAK0419504.1"/>
    </source>
</evidence>
<gene>
    <name evidence="3" type="ORF">QR680_014180</name>
</gene>
<dbReference type="Proteomes" id="UP001175271">
    <property type="component" value="Unassembled WGS sequence"/>
</dbReference>
<keyword evidence="4" id="KW-1185">Reference proteome</keyword>